<dbReference type="OrthoDB" id="8215052at2"/>
<gene>
    <name evidence="2" type="ORF">SAMN04488239_102242</name>
</gene>
<dbReference type="InterPro" id="IPR045455">
    <property type="entry name" value="NrS-1_pol-like_helicase"/>
</dbReference>
<dbReference type="Pfam" id="PF19263">
    <property type="entry name" value="DUF5906"/>
    <property type="match status" value="1"/>
</dbReference>
<protein>
    <submittedName>
        <fullName evidence="2">Virulence-associated protein E</fullName>
    </submittedName>
</protein>
<dbReference type="AlphaFoldDB" id="A0A1G6LH81"/>
<evidence type="ECO:0000313" key="2">
    <source>
        <dbReference type="EMBL" id="SDC42591.1"/>
    </source>
</evidence>
<dbReference type="STRING" id="639004.SAMN04488239_102242"/>
<organism evidence="2 3">
    <name type="scientific">Ruegeria marina</name>
    <dbReference type="NCBI Taxonomy" id="639004"/>
    <lineage>
        <taxon>Bacteria</taxon>
        <taxon>Pseudomonadati</taxon>
        <taxon>Pseudomonadota</taxon>
        <taxon>Alphaproteobacteria</taxon>
        <taxon>Rhodobacterales</taxon>
        <taxon>Roseobacteraceae</taxon>
        <taxon>Ruegeria</taxon>
    </lineage>
</organism>
<keyword evidence="3" id="KW-1185">Reference proteome</keyword>
<dbReference type="EMBL" id="FMZV01000002">
    <property type="protein sequence ID" value="SDC42591.1"/>
    <property type="molecule type" value="Genomic_DNA"/>
</dbReference>
<evidence type="ECO:0000259" key="1">
    <source>
        <dbReference type="Pfam" id="PF19263"/>
    </source>
</evidence>
<accession>A0A1G6LH81</accession>
<name>A0A1G6LH81_9RHOB</name>
<proteinExistence type="predicted"/>
<reference evidence="3" key="1">
    <citation type="submission" date="2016-10" db="EMBL/GenBank/DDBJ databases">
        <authorList>
            <person name="Varghese N."/>
            <person name="Submissions S."/>
        </authorList>
    </citation>
    <scope>NUCLEOTIDE SEQUENCE [LARGE SCALE GENOMIC DNA]</scope>
    <source>
        <strain evidence="3">CGMCC 1.9108</strain>
    </source>
</reference>
<dbReference type="RefSeq" id="WP_093027774.1">
    <property type="nucleotide sequence ID" value="NZ_FMZV01000002.1"/>
</dbReference>
<dbReference type="Gene3D" id="3.40.50.300">
    <property type="entry name" value="P-loop containing nucleotide triphosphate hydrolases"/>
    <property type="match status" value="1"/>
</dbReference>
<sequence length="896" mass="102687">MSANDKEMRLLRDYKSVKEYFGRLGVRLDDRKLTDEERQTERRKAEYIAAKDGIPYEPPKMWGHWRGNYRVVIFKPGQDYSIEVGELEFRTDFRQESPFKEGGKLDPVDRLTWVLKPTEFSMEHPMTEAENQMFKAEALRYRAPEPTKVVIEGAGKGPLLSVRPNRSLLGFELLPDLIANADPEDVYTYWDFEDEIIADEYPAKLVECIRVRYRRSNGVKRFMTFTPHEGGEWVLGEPEDFHRIYGIGELRASKAKKRLFVHEGEKAVEHIRRGMVTQEPLNAFLCRSDAFHVGWGFGAPGARRVDWRLLSDTAIKAGVEEIVFVPDADQEGLRAVFSASEGMAGTRLEVFMFDTMKIDKVPKGWDFADPMPKANYVKDHEGKLVWAREDLEAFLKPAFWVTHQVGFRDGRPIFDLTNRFIDDCYMVSGNKTMFVRKSDPLRVFFTNTLNDAVRNFSHLAEVAPKLKAQRLQTMGGLAFRPGKSVGPFYDDDGRDWKFNQYKDLRPTPQQGDVGVLIEFIYWLVPDADERRELIRWIATVLAKPEQKMQYALLLFSVKGGVGKSLLLSVLRSFLGGVYVAEISDRALLESDFNGAMHNALLVICHEIYAEDNYKAVDKLKTIITEEKIQINEKYGAQFETDNAASLAGATNKVGALALTGDDRRWLVVHCREQTLPRNMLRDVLAFRDGGVGLRNLRWWLENSYEAEGYTFVEPGEHAPLTETKKEFIEMSVAAWSQHLLDALGGLKLKVNEDTGEVLFGEVVMAKELFVSMERAGLLDKKIGDKARFEAVRKGGFFSPMKNKQPQVSYLHNEQYGTVLFPWEQEPDRDYQGWTSHKKERMAFISRSEALSVTFSDMQLLIAEGKLKVVRANELLRRGLFLIERSPSFIDDDRANW</sequence>
<feature type="domain" description="NrS-1 polymerase-like helicase" evidence="1">
    <location>
        <begin position="555"/>
        <end position="664"/>
    </location>
</feature>
<evidence type="ECO:0000313" key="3">
    <source>
        <dbReference type="Proteomes" id="UP000199628"/>
    </source>
</evidence>
<dbReference type="InterPro" id="IPR027417">
    <property type="entry name" value="P-loop_NTPase"/>
</dbReference>
<dbReference type="Proteomes" id="UP000199628">
    <property type="component" value="Unassembled WGS sequence"/>
</dbReference>